<name>A0A7W5UYR4_9ACTN</name>
<evidence type="ECO:0000313" key="8">
    <source>
        <dbReference type="Proteomes" id="UP000579945"/>
    </source>
</evidence>
<evidence type="ECO:0000256" key="2">
    <source>
        <dbReference type="ARBA" id="ARBA00023082"/>
    </source>
</evidence>
<dbReference type="GO" id="GO:0016987">
    <property type="term" value="F:sigma factor activity"/>
    <property type="evidence" value="ECO:0007669"/>
    <property type="project" value="UniProtKB-KW"/>
</dbReference>
<evidence type="ECO:0000256" key="4">
    <source>
        <dbReference type="ARBA" id="ARBA00023163"/>
    </source>
</evidence>
<feature type="compositionally biased region" description="Pro residues" evidence="5">
    <location>
        <begin position="331"/>
        <end position="342"/>
    </location>
</feature>
<dbReference type="Proteomes" id="UP000579945">
    <property type="component" value="Unassembled WGS sequence"/>
</dbReference>
<evidence type="ECO:0000256" key="5">
    <source>
        <dbReference type="SAM" id="MobiDB-lite"/>
    </source>
</evidence>
<protein>
    <submittedName>
        <fullName evidence="7">RNA polymerase sigma factor (Sigma-70 family)</fullName>
    </submittedName>
</protein>
<feature type="region of interest" description="Disordered" evidence="5">
    <location>
        <begin position="302"/>
        <end position="375"/>
    </location>
</feature>
<reference evidence="7 8" key="1">
    <citation type="submission" date="2020-08" db="EMBL/GenBank/DDBJ databases">
        <title>Sequencing the genomes of 1000 actinobacteria strains.</title>
        <authorList>
            <person name="Klenk H.-P."/>
        </authorList>
    </citation>
    <scope>NUCLEOTIDE SEQUENCE [LARGE SCALE GENOMIC DNA]</scope>
    <source>
        <strain evidence="7 8">DSM 44320</strain>
    </source>
</reference>
<dbReference type="InterPro" id="IPR014284">
    <property type="entry name" value="RNA_pol_sigma-70_dom"/>
</dbReference>
<accession>A0A7W5UYR4</accession>
<feature type="compositionally biased region" description="Low complexity" evidence="5">
    <location>
        <begin position="308"/>
        <end position="330"/>
    </location>
</feature>
<gene>
    <name evidence="7" type="ORF">FHR33_001334</name>
</gene>
<organism evidence="7 8">
    <name type="scientific">Nonomuraea dietziae</name>
    <dbReference type="NCBI Taxonomy" id="65515"/>
    <lineage>
        <taxon>Bacteria</taxon>
        <taxon>Bacillati</taxon>
        <taxon>Actinomycetota</taxon>
        <taxon>Actinomycetes</taxon>
        <taxon>Streptosporangiales</taxon>
        <taxon>Streptosporangiaceae</taxon>
        <taxon>Nonomuraea</taxon>
    </lineage>
</organism>
<keyword evidence="3" id="KW-0238">DNA-binding</keyword>
<dbReference type="PANTHER" id="PTHR43133">
    <property type="entry name" value="RNA POLYMERASE ECF-TYPE SIGMA FACTO"/>
    <property type="match status" value="1"/>
</dbReference>
<sequence length="564" mass="60191">MYTQPTYEVDTVLAARSGDGAAVDELVRDHLPLVYNIAGRALDGHPDVDDVVQETMARVVGGLPGLRDPESFRSWLVAITMSQVRDWQRARTPADSVLDEVRGMADAGADFVGVTVIQLGLSGQRKETAEATRWLDPDDRQVLSLWWLEVAGRLSRAELAAGLGVSEQHAAVRVQRMKRRLEGSRAVVRAVSASPRCGALAEVTIGWDGAPSSLWRKRISKHVRECGTCADQRADLVPVEGLLAGLGLVALPAGLSLGLLVKGKAATAAGLAGTSLATKPIAVAAIGVTVIAGGAAVVQTLPPDQAPRPRAVASSPAPTPARASPTAAVPSSPPPAASPTPTPARTRTRSRYGSVVDVVDNAPPRNRPPAPLPERAAGTLRISGKHGYSRHGGAPHMTHRGDFITISGKGYIGVRWGILYRNRIGHFPPATWTGLKGRLFHVASGGGRRMDDEQAPGVTWMGAPDTGVVRLPKGHQQMWQNEFYYLDGSVTLHNNEGGTDVDLSVAPRTWREVWADLTARPDPAKGIVRYGLTRDTGDDRAPVPQYVTRARPADPHRVPQRSQV</sequence>
<keyword evidence="4" id="KW-0804">Transcription</keyword>
<evidence type="ECO:0000256" key="1">
    <source>
        <dbReference type="ARBA" id="ARBA00023015"/>
    </source>
</evidence>
<dbReference type="NCBIfam" id="TIGR02937">
    <property type="entry name" value="sigma70-ECF"/>
    <property type="match status" value="1"/>
</dbReference>
<keyword evidence="8" id="KW-1185">Reference proteome</keyword>
<dbReference type="InterPro" id="IPR039425">
    <property type="entry name" value="RNA_pol_sigma-70-like"/>
</dbReference>
<feature type="region of interest" description="Disordered" evidence="5">
    <location>
        <begin position="533"/>
        <end position="564"/>
    </location>
</feature>
<dbReference type="SUPFAM" id="SSF88946">
    <property type="entry name" value="Sigma2 domain of RNA polymerase sigma factors"/>
    <property type="match status" value="1"/>
</dbReference>
<dbReference type="InterPro" id="IPR007627">
    <property type="entry name" value="RNA_pol_sigma70_r2"/>
</dbReference>
<dbReference type="Pfam" id="PF04542">
    <property type="entry name" value="Sigma70_r2"/>
    <property type="match status" value="1"/>
</dbReference>
<dbReference type="AlphaFoldDB" id="A0A7W5UYR4"/>
<feature type="domain" description="RNA polymerase sigma-70 region 2" evidence="6">
    <location>
        <begin position="26"/>
        <end position="91"/>
    </location>
</feature>
<dbReference type="InterPro" id="IPR013325">
    <property type="entry name" value="RNA_pol_sigma_r2"/>
</dbReference>
<evidence type="ECO:0000259" key="6">
    <source>
        <dbReference type="Pfam" id="PF04542"/>
    </source>
</evidence>
<dbReference type="RefSeq" id="WP_183644859.1">
    <property type="nucleotide sequence ID" value="NZ_JACIBV010000001.1"/>
</dbReference>
<dbReference type="PANTHER" id="PTHR43133:SF8">
    <property type="entry name" value="RNA POLYMERASE SIGMA FACTOR HI_1459-RELATED"/>
    <property type="match status" value="1"/>
</dbReference>
<dbReference type="GeneID" id="95387897"/>
<comment type="caution">
    <text evidence="7">The sequence shown here is derived from an EMBL/GenBank/DDBJ whole genome shotgun (WGS) entry which is preliminary data.</text>
</comment>
<keyword evidence="2" id="KW-0731">Sigma factor</keyword>
<dbReference type="GO" id="GO:0003677">
    <property type="term" value="F:DNA binding"/>
    <property type="evidence" value="ECO:0007669"/>
    <property type="project" value="UniProtKB-KW"/>
</dbReference>
<evidence type="ECO:0000313" key="7">
    <source>
        <dbReference type="EMBL" id="MBB3725474.1"/>
    </source>
</evidence>
<keyword evidence="1" id="KW-0805">Transcription regulation</keyword>
<dbReference type="EMBL" id="JACIBV010000001">
    <property type="protein sequence ID" value="MBB3725474.1"/>
    <property type="molecule type" value="Genomic_DNA"/>
</dbReference>
<evidence type="ECO:0000256" key="3">
    <source>
        <dbReference type="ARBA" id="ARBA00023125"/>
    </source>
</evidence>
<proteinExistence type="predicted"/>
<dbReference type="GO" id="GO:0006352">
    <property type="term" value="P:DNA-templated transcription initiation"/>
    <property type="evidence" value="ECO:0007669"/>
    <property type="project" value="InterPro"/>
</dbReference>
<dbReference type="Gene3D" id="1.10.1740.10">
    <property type="match status" value="1"/>
</dbReference>